<organism evidence="1 2">
    <name type="scientific">Olea europaea subsp. europaea</name>
    <dbReference type="NCBI Taxonomy" id="158383"/>
    <lineage>
        <taxon>Eukaryota</taxon>
        <taxon>Viridiplantae</taxon>
        <taxon>Streptophyta</taxon>
        <taxon>Embryophyta</taxon>
        <taxon>Tracheophyta</taxon>
        <taxon>Spermatophyta</taxon>
        <taxon>Magnoliopsida</taxon>
        <taxon>eudicotyledons</taxon>
        <taxon>Gunneridae</taxon>
        <taxon>Pentapetalae</taxon>
        <taxon>asterids</taxon>
        <taxon>lamiids</taxon>
        <taxon>Lamiales</taxon>
        <taxon>Oleaceae</taxon>
        <taxon>Oleeae</taxon>
        <taxon>Olea</taxon>
    </lineage>
</organism>
<dbReference type="EMBL" id="CACTIH010006070">
    <property type="protein sequence ID" value="CAA3004014.1"/>
    <property type="molecule type" value="Genomic_DNA"/>
</dbReference>
<reference evidence="1 2" key="1">
    <citation type="submission" date="2019-12" db="EMBL/GenBank/DDBJ databases">
        <authorList>
            <person name="Alioto T."/>
            <person name="Alioto T."/>
            <person name="Gomez Garrido J."/>
        </authorList>
    </citation>
    <scope>NUCLEOTIDE SEQUENCE [LARGE SCALE GENOMIC DNA]</scope>
</reference>
<evidence type="ECO:0000313" key="1">
    <source>
        <dbReference type="EMBL" id="CAA3004014.1"/>
    </source>
</evidence>
<dbReference type="AlphaFoldDB" id="A0A8S0TFK6"/>
<dbReference type="Gramene" id="OE9A004928T1">
    <property type="protein sequence ID" value="OE9A004928C1"/>
    <property type="gene ID" value="OE9A004928"/>
</dbReference>
<accession>A0A8S0TFK6</accession>
<sequence length="142" mass="16332">MKRQKDFYAEMQRRNRFDVVSEMQQQARGTVGINIVGRGGVLVGGQPTAISDPMAVIKMHYTKAEQFGVQNIVIEDDSWRSNGDVDSVRHWTVSNPSFWFRGFLVNLKVQVAIWCGTIVWSSHFPFMNGKVLCLNLFWFPKF</sequence>
<keyword evidence="2" id="KW-1185">Reference proteome</keyword>
<name>A0A8S0TFK6_OLEEU</name>
<comment type="caution">
    <text evidence="1">The sequence shown here is derived from an EMBL/GenBank/DDBJ whole genome shotgun (WGS) entry which is preliminary data.</text>
</comment>
<dbReference type="Proteomes" id="UP000594638">
    <property type="component" value="Unassembled WGS sequence"/>
</dbReference>
<proteinExistence type="predicted"/>
<gene>
    <name evidence="1" type="ORF">OLEA9_A004928</name>
</gene>
<evidence type="ECO:0000313" key="2">
    <source>
        <dbReference type="Proteomes" id="UP000594638"/>
    </source>
</evidence>
<protein>
    <submittedName>
        <fullName evidence="1">Uncharacterized protein</fullName>
    </submittedName>
</protein>